<reference evidence="2 3" key="1">
    <citation type="journal article" date="2019" name="Nat. Microbiol.">
        <title>Wide diversity of methane and short-chain alkane metabolisms in uncultured archaea.</title>
        <authorList>
            <person name="Borrel G."/>
            <person name="Adam P.S."/>
            <person name="McKay L.J."/>
            <person name="Chen L.X."/>
            <person name="Sierra-Garcia I.N."/>
            <person name="Sieber C.M."/>
            <person name="Letourneur Q."/>
            <person name="Ghozlane A."/>
            <person name="Andersen G.L."/>
            <person name="Li W.J."/>
            <person name="Hallam S.J."/>
            <person name="Muyzer G."/>
            <person name="de Oliveira V.M."/>
            <person name="Inskeep W.P."/>
            <person name="Banfield J.F."/>
            <person name="Gribaldo S."/>
        </authorList>
    </citation>
    <scope>NUCLEOTIDE SEQUENCE [LARGE SCALE GENOMIC DNA]</scope>
    <source>
        <strain evidence="2">NM1a</strain>
    </source>
</reference>
<gene>
    <name evidence="2" type="ORF">EF806_01300</name>
</gene>
<name>A0A520KTZ1_METT2</name>
<evidence type="ECO:0000259" key="1">
    <source>
        <dbReference type="Pfam" id="PF02036"/>
    </source>
</evidence>
<organism evidence="2 3">
    <name type="scientific">Methanoliparum thermophilum</name>
    <dbReference type="NCBI Taxonomy" id="2491083"/>
    <lineage>
        <taxon>Archaea</taxon>
        <taxon>Methanobacteriati</taxon>
        <taxon>Methanobacteriota</taxon>
        <taxon>Candidatus Methanoliparia</taxon>
        <taxon>Candidatus Methanoliparales</taxon>
        <taxon>Candidatus Methanoliparaceae</taxon>
        <taxon>Candidatus Methanoliparum</taxon>
    </lineage>
</organism>
<accession>A0A520KTZ1</accession>
<dbReference type="Proteomes" id="UP000317158">
    <property type="component" value="Unassembled WGS sequence"/>
</dbReference>
<dbReference type="Pfam" id="PF02036">
    <property type="entry name" value="SCP2"/>
    <property type="match status" value="1"/>
</dbReference>
<dbReference type="Gene3D" id="3.30.1050.10">
    <property type="entry name" value="SCP2 sterol-binding domain"/>
    <property type="match status" value="1"/>
</dbReference>
<comment type="caution">
    <text evidence="2">The sequence shown here is derived from an EMBL/GenBank/DDBJ whole genome shotgun (WGS) entry which is preliminary data.</text>
</comment>
<dbReference type="AlphaFoldDB" id="A0A520KTZ1"/>
<evidence type="ECO:0000313" key="2">
    <source>
        <dbReference type="EMBL" id="RZN65553.1"/>
    </source>
</evidence>
<dbReference type="EMBL" id="RXIF01000002">
    <property type="protein sequence ID" value="RZN65553.1"/>
    <property type="molecule type" value="Genomic_DNA"/>
</dbReference>
<dbReference type="InterPro" id="IPR003033">
    <property type="entry name" value="SCP2_sterol-bd_dom"/>
</dbReference>
<dbReference type="SUPFAM" id="SSF55718">
    <property type="entry name" value="SCP-like"/>
    <property type="match status" value="1"/>
</dbReference>
<feature type="domain" description="SCP2" evidence="1">
    <location>
        <begin position="100"/>
        <end position="199"/>
    </location>
</feature>
<dbReference type="InterPro" id="IPR036527">
    <property type="entry name" value="SCP2_sterol-bd_dom_sf"/>
</dbReference>
<evidence type="ECO:0000313" key="3">
    <source>
        <dbReference type="Proteomes" id="UP000317158"/>
    </source>
</evidence>
<sequence length="243" mass="28217">MYKVGSEEWNEKIREIAKIDILRGDLKEIENLMNSIEVDEEKNVMRINGEEYEIPKYGTPEWEQAYKLILDERIKLPKPYLLGLPEWTHEFERMINEGPHSEEYKDAAKDWEGDIALHILPAPDLGLDTDLYIYMGLYHGEARPGSLRLVSKDDAEKAAYVITGTYDQWIDVQRGKIGVIKALMKGDMTLKGDLKKLMKQTKPARLLIDMTEDVGSISFDELDDERFELFKIFLNKFRPILGF</sequence>
<proteinExistence type="predicted"/>
<protein>
    <recommendedName>
        <fullName evidence="1">SCP2 domain-containing protein</fullName>
    </recommendedName>
</protein>